<dbReference type="OrthoDB" id="5244203at2759"/>
<evidence type="ECO:0000313" key="3">
    <source>
        <dbReference type="EMBL" id="PKS06690.1"/>
    </source>
</evidence>
<keyword evidence="1" id="KW-0539">Nucleus</keyword>
<dbReference type="GO" id="GO:0008270">
    <property type="term" value="F:zinc ion binding"/>
    <property type="evidence" value="ECO:0007669"/>
    <property type="project" value="InterPro"/>
</dbReference>
<proteinExistence type="predicted"/>
<dbReference type="CDD" id="cd00067">
    <property type="entry name" value="GAL4"/>
    <property type="match status" value="1"/>
</dbReference>
<keyword evidence="4" id="KW-1185">Reference proteome</keyword>
<feature type="compositionally biased region" description="Low complexity" evidence="2">
    <location>
        <begin position="162"/>
        <end position="205"/>
    </location>
</feature>
<name>A0A2N3N2P1_9PEZI</name>
<dbReference type="GO" id="GO:0000981">
    <property type="term" value="F:DNA-binding transcription factor activity, RNA polymerase II-specific"/>
    <property type="evidence" value="ECO:0007669"/>
    <property type="project" value="InterPro"/>
</dbReference>
<accession>A0A2N3N2P1</accession>
<dbReference type="STRING" id="41688.A0A2N3N2P1"/>
<dbReference type="SUPFAM" id="SSF57701">
    <property type="entry name" value="Zn2/Cys6 DNA-binding domain"/>
    <property type="match status" value="1"/>
</dbReference>
<evidence type="ECO:0000256" key="1">
    <source>
        <dbReference type="ARBA" id="ARBA00023242"/>
    </source>
</evidence>
<dbReference type="InterPro" id="IPR053175">
    <property type="entry name" value="DHMBA_Reg_Transcription_Factor"/>
</dbReference>
<dbReference type="EMBL" id="NLAX01001033">
    <property type="protein sequence ID" value="PKS06690.1"/>
    <property type="molecule type" value="Genomic_DNA"/>
</dbReference>
<dbReference type="PANTHER" id="PTHR38791:SF13">
    <property type="entry name" value="ZN(2)-C6 FUNGAL-TYPE DOMAIN-CONTAINING PROTEIN"/>
    <property type="match status" value="1"/>
</dbReference>
<sequence>MSHPQQPLGPPRQSANYPNQTPYPPTMAASPYGYAPTSQPGDIYRASPGLDPSHHLPSMRTLDAVPSQQHGIPPPPPAGPSAMGMGMGMSHHGMNPFYPSALAMGGQYLHTDLMRYPLPPHDPRFQMGRGPKKCDETHPTCNNCRKSKRECLGYDPIFKQQQGQQQRQQQQQQQQTHQHSHQQSQQQGQQGQQQPVSQPSQQPQQTIATPQTLPQAIPQPHHGQQLQQPQPLSTPQLHQPQHHQAQHPQPSQHGEQPLPPPQPHLHQSSPQPPTPQAQPGINISNHQNHTSIPSNPSGSTGNLPPSSSAITGGMKLETPSSAGISAPPSYAPQNHHPGLHRSTTNEERGRRLRHRN</sequence>
<feature type="compositionally biased region" description="Low complexity" evidence="2">
    <location>
        <begin position="218"/>
        <end position="239"/>
    </location>
</feature>
<comment type="caution">
    <text evidence="3">The sequence shown here is derived from an EMBL/GenBank/DDBJ whole genome shotgun (WGS) entry which is preliminary data.</text>
</comment>
<organism evidence="3 4">
    <name type="scientific">Lomentospora prolificans</name>
    <dbReference type="NCBI Taxonomy" id="41688"/>
    <lineage>
        <taxon>Eukaryota</taxon>
        <taxon>Fungi</taxon>
        <taxon>Dikarya</taxon>
        <taxon>Ascomycota</taxon>
        <taxon>Pezizomycotina</taxon>
        <taxon>Sordariomycetes</taxon>
        <taxon>Hypocreomycetidae</taxon>
        <taxon>Microascales</taxon>
        <taxon>Microascaceae</taxon>
        <taxon>Lomentospora</taxon>
    </lineage>
</organism>
<dbReference type="PANTHER" id="PTHR38791">
    <property type="entry name" value="ZN(II)2CYS6 TRANSCRIPTION FACTOR (EUROFUNG)-RELATED-RELATED"/>
    <property type="match status" value="1"/>
</dbReference>
<feature type="region of interest" description="Disordered" evidence="2">
    <location>
        <begin position="1"/>
        <end position="58"/>
    </location>
</feature>
<gene>
    <name evidence="3" type="ORF">jhhlp_006764</name>
</gene>
<dbReference type="InterPro" id="IPR036864">
    <property type="entry name" value="Zn2-C6_fun-type_DNA-bd_sf"/>
</dbReference>
<feature type="region of interest" description="Disordered" evidence="2">
    <location>
        <begin position="162"/>
        <end position="356"/>
    </location>
</feature>
<feature type="compositionally biased region" description="Polar residues" evidence="2">
    <location>
        <begin position="281"/>
        <end position="310"/>
    </location>
</feature>
<evidence type="ECO:0008006" key="5">
    <source>
        <dbReference type="Google" id="ProtNLM"/>
    </source>
</evidence>
<evidence type="ECO:0000313" key="4">
    <source>
        <dbReference type="Proteomes" id="UP000233524"/>
    </source>
</evidence>
<dbReference type="InterPro" id="IPR001138">
    <property type="entry name" value="Zn2Cys6_DnaBD"/>
</dbReference>
<dbReference type="Proteomes" id="UP000233524">
    <property type="component" value="Unassembled WGS sequence"/>
</dbReference>
<reference evidence="3 4" key="1">
    <citation type="journal article" date="2017" name="G3 (Bethesda)">
        <title>First Draft Genome Sequence of the Pathogenic Fungus Lomentospora prolificans (Formerly Scedosporium prolificans).</title>
        <authorList>
            <person name="Luo R."/>
            <person name="Zimin A."/>
            <person name="Workman R."/>
            <person name="Fan Y."/>
            <person name="Pertea G."/>
            <person name="Grossman N."/>
            <person name="Wear M.P."/>
            <person name="Jia B."/>
            <person name="Miller H."/>
            <person name="Casadevall A."/>
            <person name="Timp W."/>
            <person name="Zhang S.X."/>
            <person name="Salzberg S.L."/>
        </authorList>
    </citation>
    <scope>NUCLEOTIDE SEQUENCE [LARGE SCALE GENOMIC DNA]</scope>
    <source>
        <strain evidence="3 4">JHH-5317</strain>
    </source>
</reference>
<dbReference type="VEuPathDB" id="FungiDB:jhhlp_006764"/>
<dbReference type="AlphaFoldDB" id="A0A2N3N2P1"/>
<dbReference type="InParanoid" id="A0A2N3N2P1"/>
<protein>
    <recommendedName>
        <fullName evidence="5">Zn(2)-C6 fungal-type domain-containing protein</fullName>
    </recommendedName>
</protein>
<evidence type="ECO:0000256" key="2">
    <source>
        <dbReference type="SAM" id="MobiDB-lite"/>
    </source>
</evidence>